<dbReference type="PANTHER" id="PTHR21599">
    <property type="entry name" value="GLYCERATE KINASE"/>
    <property type="match status" value="1"/>
</dbReference>
<keyword evidence="6" id="KW-1185">Reference proteome</keyword>
<organism evidence="5 6">
    <name type="scientific">Micrococcus flavus</name>
    <dbReference type="NCBI Taxonomy" id="384602"/>
    <lineage>
        <taxon>Bacteria</taxon>
        <taxon>Bacillati</taxon>
        <taxon>Actinomycetota</taxon>
        <taxon>Actinomycetes</taxon>
        <taxon>Micrococcales</taxon>
        <taxon>Micrococcaceae</taxon>
        <taxon>Micrococcus</taxon>
    </lineage>
</organism>
<dbReference type="AlphaFoldDB" id="A0A4Y8WU77"/>
<proteinExistence type="inferred from homology"/>
<keyword evidence="2 4" id="KW-0808">Transferase</keyword>
<comment type="caution">
    <text evidence="5">The sequence shown here is derived from an EMBL/GenBank/DDBJ whole genome shotgun (WGS) entry which is preliminary data.</text>
</comment>
<dbReference type="InterPro" id="IPR004381">
    <property type="entry name" value="Glycerate_kinase"/>
</dbReference>
<evidence type="ECO:0000313" key="5">
    <source>
        <dbReference type="EMBL" id="MBB4882249.1"/>
    </source>
</evidence>
<gene>
    <name evidence="5" type="ORF">BJ976_000600</name>
</gene>
<dbReference type="Pfam" id="PF02595">
    <property type="entry name" value="Gly_kinase"/>
    <property type="match status" value="1"/>
</dbReference>
<reference evidence="5 6" key="1">
    <citation type="submission" date="2020-08" db="EMBL/GenBank/DDBJ databases">
        <title>Sequencing the genomes of 1000 actinobacteria strains.</title>
        <authorList>
            <person name="Klenk H.-P."/>
        </authorList>
    </citation>
    <scope>NUCLEOTIDE SEQUENCE [LARGE SCALE GENOMIC DNA]</scope>
    <source>
        <strain evidence="5 6">DSM 19079</strain>
    </source>
</reference>
<evidence type="ECO:0000256" key="1">
    <source>
        <dbReference type="ARBA" id="ARBA00006284"/>
    </source>
</evidence>
<dbReference type="Gene3D" id="3.90.1510.10">
    <property type="entry name" value="Glycerate kinase, domain 2"/>
    <property type="match status" value="1"/>
</dbReference>
<dbReference type="GO" id="GO:0008887">
    <property type="term" value="F:glycerate kinase activity"/>
    <property type="evidence" value="ECO:0007669"/>
    <property type="project" value="UniProtKB-UniRule"/>
</dbReference>
<protein>
    <submittedName>
        <fullName evidence="5">Glycerate kinase</fullName>
        <ecNumber evidence="5">2.7.1.31</ecNumber>
    </submittedName>
</protein>
<evidence type="ECO:0000256" key="2">
    <source>
        <dbReference type="ARBA" id="ARBA00022679"/>
    </source>
</evidence>
<dbReference type="Gene3D" id="3.40.50.10350">
    <property type="entry name" value="Glycerate kinase, domain 1"/>
    <property type="match status" value="1"/>
</dbReference>
<dbReference type="EMBL" id="JACHMC010000001">
    <property type="protein sequence ID" value="MBB4882249.1"/>
    <property type="molecule type" value="Genomic_DNA"/>
</dbReference>
<dbReference type="PANTHER" id="PTHR21599:SF0">
    <property type="entry name" value="GLYCERATE KINASE"/>
    <property type="match status" value="1"/>
</dbReference>
<accession>A0A4Y8WU77</accession>
<evidence type="ECO:0000313" key="6">
    <source>
        <dbReference type="Proteomes" id="UP000560081"/>
    </source>
</evidence>
<keyword evidence="3 4" id="KW-0418">Kinase</keyword>
<dbReference type="Proteomes" id="UP000560081">
    <property type="component" value="Unassembled WGS sequence"/>
</dbReference>
<dbReference type="SUPFAM" id="SSF110738">
    <property type="entry name" value="Glycerate kinase I"/>
    <property type="match status" value="1"/>
</dbReference>
<comment type="similarity">
    <text evidence="1 4">Belongs to the glycerate kinase type-1 family.</text>
</comment>
<dbReference type="PIRSF" id="PIRSF006078">
    <property type="entry name" value="GlxK"/>
    <property type="match status" value="1"/>
</dbReference>
<dbReference type="RefSeq" id="WP_135030989.1">
    <property type="nucleotide sequence ID" value="NZ_BMLA01000020.1"/>
</dbReference>
<dbReference type="OrthoDB" id="9774290at2"/>
<dbReference type="InterPro" id="IPR018197">
    <property type="entry name" value="Glycerate_kinase_RE-like"/>
</dbReference>
<dbReference type="GO" id="GO:0031388">
    <property type="term" value="P:organic acid phosphorylation"/>
    <property type="evidence" value="ECO:0007669"/>
    <property type="project" value="UniProtKB-UniRule"/>
</dbReference>
<evidence type="ECO:0000256" key="3">
    <source>
        <dbReference type="ARBA" id="ARBA00022777"/>
    </source>
</evidence>
<name>A0A4Y8WU77_9MICC</name>
<dbReference type="EC" id="2.7.1.31" evidence="5"/>
<sequence>MQRIIVIPDSFKGALSSREAGSAIATGLASVTDAEVLVVPIADGGEGTVEAFVAAAGGVLRSATVCGVFYGERVPVHYGLIDPDVAVVETASCAGLPLASGREDTGRATTFGVGEQILDAVSAGARRVIVGAGGSATTDGGTGAAAALGVRFLDAVGEEFVPTGDTLTRIARIDSTPARDRLRDVDVEVMCDISNPLTGSQGAAHVFGPQKGADPASVASLDTGLVHLAGLVERDLGVAIDALPGAGAAGGLAGGLHAFIGATLKPGIDVVLETAGFHDLVKTADLVITGEGRIDGQSLAGKVPIGVAQAVRAAGRAIPVIVLAGSVGQDADTLYDEGITAIVPIGRGPQDLATAIRRTAEDLTATARDVGRLVMACFPADLTR</sequence>
<evidence type="ECO:0000256" key="4">
    <source>
        <dbReference type="PIRNR" id="PIRNR006078"/>
    </source>
</evidence>
<dbReference type="InterPro" id="IPR036129">
    <property type="entry name" value="Glycerate_kinase_sf"/>
</dbReference>
<dbReference type="NCBIfam" id="TIGR00045">
    <property type="entry name" value="glycerate kinase"/>
    <property type="match status" value="1"/>
</dbReference>
<dbReference type="InterPro" id="IPR018193">
    <property type="entry name" value="Glyc_kinase_flavodox-like_fold"/>
</dbReference>